<accession>A0A0F5I5D8</accession>
<protein>
    <submittedName>
        <fullName evidence="1">Uncharacterized protein</fullName>
    </submittedName>
</protein>
<comment type="caution">
    <text evidence="1">The sequence shown here is derived from an EMBL/GenBank/DDBJ whole genome shotgun (WGS) entry which is preliminary data.</text>
</comment>
<dbReference type="EMBL" id="JWIR02000027">
    <property type="protein sequence ID" value="KKB40746.1"/>
    <property type="molecule type" value="Genomic_DNA"/>
</dbReference>
<reference evidence="1" key="1">
    <citation type="submission" date="2015-02" db="EMBL/GenBank/DDBJ databases">
        <title>Genome Assembly of Bacillaceae bacterium MTCC 8252.</title>
        <authorList>
            <person name="Verma A."/>
            <person name="Khatri I."/>
            <person name="Mual P."/>
            <person name="Subramanian S."/>
            <person name="Krishnamurthi S."/>
        </authorList>
    </citation>
    <scope>NUCLEOTIDE SEQUENCE [LARGE SCALE GENOMIC DNA]</scope>
    <source>
        <strain evidence="1">MTCC 8252</strain>
    </source>
</reference>
<keyword evidence="2" id="KW-1185">Reference proteome</keyword>
<gene>
    <name evidence="1" type="ORF">QY95_01320</name>
</gene>
<dbReference type="Proteomes" id="UP000031563">
    <property type="component" value="Unassembled WGS sequence"/>
</dbReference>
<evidence type="ECO:0000313" key="2">
    <source>
        <dbReference type="Proteomes" id="UP000031563"/>
    </source>
</evidence>
<dbReference type="AlphaFoldDB" id="A0A0F5I5D8"/>
<name>A0A0F5I5D8_BACTR</name>
<organism evidence="1 2">
    <name type="scientific">Bacillus thermotolerans</name>
    <name type="common">Quasibacillus thermotolerans</name>
    <dbReference type="NCBI Taxonomy" id="1221996"/>
    <lineage>
        <taxon>Bacteria</taxon>
        <taxon>Bacillati</taxon>
        <taxon>Bacillota</taxon>
        <taxon>Bacilli</taxon>
        <taxon>Bacillales</taxon>
        <taxon>Bacillaceae</taxon>
        <taxon>Bacillus</taxon>
    </lineage>
</organism>
<proteinExistence type="predicted"/>
<evidence type="ECO:0000313" key="1">
    <source>
        <dbReference type="EMBL" id="KKB40746.1"/>
    </source>
</evidence>
<sequence>MSIFIPKGDVKLSGCFRGNEQGKPLKYLKAKNAGFASDRNSMHKQKKTSWTSLRFSSV</sequence>